<protein>
    <submittedName>
        <fullName evidence="3">Putative lipoprotein</fullName>
    </submittedName>
</protein>
<evidence type="ECO:0000313" key="4">
    <source>
        <dbReference type="Proteomes" id="UP000255277"/>
    </source>
</evidence>
<keyword evidence="3" id="KW-0449">Lipoprotein</keyword>
<evidence type="ECO:0000313" key="3">
    <source>
        <dbReference type="EMBL" id="SUM35135.1"/>
    </source>
</evidence>
<reference evidence="3 4" key="1">
    <citation type="submission" date="2018-06" db="EMBL/GenBank/DDBJ databases">
        <authorList>
            <consortium name="Pathogen Informatics"/>
            <person name="Doyle S."/>
        </authorList>
    </citation>
    <scope>NUCLEOTIDE SEQUENCE [LARGE SCALE GENOMIC DNA]</scope>
    <source>
        <strain evidence="3 4">NCTC12195</strain>
    </source>
</reference>
<feature type="chain" id="PRO_5038851799" evidence="2">
    <location>
        <begin position="19"/>
        <end position="65"/>
    </location>
</feature>
<feature type="compositionally biased region" description="Basic residues" evidence="1">
    <location>
        <begin position="50"/>
        <end position="65"/>
    </location>
</feature>
<name>A0A380FMH9_STAGA</name>
<evidence type="ECO:0000256" key="1">
    <source>
        <dbReference type="SAM" id="MobiDB-lite"/>
    </source>
</evidence>
<dbReference type="AlphaFoldDB" id="A0A380FMH9"/>
<feature type="region of interest" description="Disordered" evidence="1">
    <location>
        <begin position="43"/>
        <end position="65"/>
    </location>
</feature>
<keyword evidence="2" id="KW-0732">Signal</keyword>
<evidence type="ECO:0000256" key="2">
    <source>
        <dbReference type="SAM" id="SignalP"/>
    </source>
</evidence>
<dbReference type="PROSITE" id="PS51257">
    <property type="entry name" value="PROKAR_LIPOPROTEIN"/>
    <property type="match status" value="1"/>
</dbReference>
<dbReference type="Proteomes" id="UP000255277">
    <property type="component" value="Unassembled WGS sequence"/>
</dbReference>
<sequence length="65" mass="6909">MKKFTYAILLLSLIGVLAACGKSNSDAANKKITIAASPAPHGEVLEHAKKSNGKKGLRFKNKNSK</sequence>
<accession>A0A380FMH9</accession>
<dbReference type="EMBL" id="UHDK01000001">
    <property type="protein sequence ID" value="SUM35135.1"/>
    <property type="molecule type" value="Genomic_DNA"/>
</dbReference>
<organism evidence="3 4">
    <name type="scientific">Staphylococcus gallinarum</name>
    <dbReference type="NCBI Taxonomy" id="1293"/>
    <lineage>
        <taxon>Bacteria</taxon>
        <taxon>Bacillati</taxon>
        <taxon>Bacillota</taxon>
        <taxon>Bacilli</taxon>
        <taxon>Bacillales</taxon>
        <taxon>Staphylococcaceae</taxon>
        <taxon>Staphylococcus</taxon>
    </lineage>
</organism>
<feature type="signal peptide" evidence="2">
    <location>
        <begin position="1"/>
        <end position="18"/>
    </location>
</feature>
<gene>
    <name evidence="3" type="primary">metQ_6</name>
    <name evidence="3" type="ORF">NCTC12195_04664</name>
</gene>
<proteinExistence type="predicted"/>